<sequence>MADSEVYEVEQILARRTTSKGRIEYLVSWKGFDSSWDTWEPVSNLGNCMDRVEAYNDRMAAALIQQKAQSDTKRKKQPLHGVKHSESGMKSGGKKLSNTCKIMIKNDYLKVKNKASQGNSSKKTGAKVPDKAKGHSSHGKKKSRTVNNTFDSDSDDDSVRYSLSVDLKSKMEAKSGNQKKGSKNGKKTNTSSASLKQQMEKAKKTAYEPKSEEQRIYDIINKSAKYAKKSPEKVLRSGKSILNGRVCKKLKLEDGEAGHESKPVIGQTGTIADHMVIDPEISFKSTSSVSSGSPKRRISLLDSWRGKNGIKQEPITPYGTPPQGSGRLTPRLPTPIHPGSGASLYRTPPTSPRIARSRSNTPTSFRPVSPGSAQTHHFLSDFPKIPVIPVFSSSPSTASYKAFLASLPKKFSNNRSLKKRCVDSDSDSDSEEGVGDVRRLSVRQSECAYKYKEIVVKKCSGYTQIWLFTNTPARNALNPQVFEELKQALYNAKFDDSGLVMLSGSGNIFSSGVDLPYLLTNDKRISARKMAEAIREFINAMVAFPKPIVAAVNGPAVGLGMAILPLCDIVYASDKASFYAPYGRLAQTPEGCSSFTFPNVMGTAMANELLLAGRKLTAIEAYQIGLVSQVFWPTSMMQEVIPRVENMATYSAKALEASKLLIHSHRRAKLEYTNESECNMLQERWSSPECQKAMRAYLEDEQDLLF</sequence>
<feature type="region of interest" description="Disordered" evidence="3">
    <location>
        <begin position="113"/>
        <end position="209"/>
    </location>
</feature>
<keyword evidence="2" id="KW-0539">Nucleus</keyword>
<dbReference type="InterPro" id="IPR000953">
    <property type="entry name" value="Chromo/chromo_shadow_dom"/>
</dbReference>
<evidence type="ECO:0000256" key="2">
    <source>
        <dbReference type="ARBA" id="ARBA00023242"/>
    </source>
</evidence>
<dbReference type="Gene3D" id="3.90.226.10">
    <property type="entry name" value="2-enoyl-CoA Hydratase, Chain A, domain 1"/>
    <property type="match status" value="1"/>
</dbReference>
<feature type="region of interest" description="Disordered" evidence="3">
    <location>
        <begin position="301"/>
        <end position="372"/>
    </location>
</feature>
<dbReference type="InterPro" id="IPR017984">
    <property type="entry name" value="Chromo_dom_subgr"/>
</dbReference>
<dbReference type="GO" id="GO:0005634">
    <property type="term" value="C:nucleus"/>
    <property type="evidence" value="ECO:0007669"/>
    <property type="project" value="UniProtKB-SubCell"/>
</dbReference>
<dbReference type="Pfam" id="PF00385">
    <property type="entry name" value="Chromo"/>
    <property type="match status" value="1"/>
</dbReference>
<dbReference type="STRING" id="7574.A0A1S3J330"/>
<feature type="domain" description="Chromo" evidence="4">
    <location>
        <begin position="7"/>
        <end position="67"/>
    </location>
</feature>
<dbReference type="Gene3D" id="2.40.50.40">
    <property type="match status" value="1"/>
</dbReference>
<evidence type="ECO:0000256" key="1">
    <source>
        <dbReference type="ARBA" id="ARBA00004123"/>
    </source>
</evidence>
<feature type="compositionally biased region" description="Basic residues" evidence="3">
    <location>
        <begin position="134"/>
        <end position="144"/>
    </location>
</feature>
<dbReference type="PANTHER" id="PTHR43684:SF11">
    <property type="entry name" value="CHROMO DOMAIN-CONTAINING PROTEIN"/>
    <property type="match status" value="1"/>
</dbReference>
<proteinExistence type="predicted"/>
<dbReference type="OrthoDB" id="409763at2759"/>
<feature type="compositionally biased region" description="Basic and acidic residues" evidence="3">
    <location>
        <begin position="198"/>
        <end position="209"/>
    </location>
</feature>
<dbReference type="InterPro" id="IPR023780">
    <property type="entry name" value="Chromo_domain"/>
</dbReference>
<gene>
    <name evidence="6" type="primary">LOC106169762</name>
</gene>
<evidence type="ECO:0000259" key="4">
    <source>
        <dbReference type="PROSITE" id="PS50013"/>
    </source>
</evidence>
<organism evidence="5 6">
    <name type="scientific">Lingula anatina</name>
    <name type="common">Brachiopod</name>
    <name type="synonym">Lingula unguis</name>
    <dbReference type="NCBI Taxonomy" id="7574"/>
    <lineage>
        <taxon>Eukaryota</taxon>
        <taxon>Metazoa</taxon>
        <taxon>Spiralia</taxon>
        <taxon>Lophotrochozoa</taxon>
        <taxon>Brachiopoda</taxon>
        <taxon>Linguliformea</taxon>
        <taxon>Lingulata</taxon>
        <taxon>Lingulida</taxon>
        <taxon>Linguloidea</taxon>
        <taxon>Lingulidae</taxon>
        <taxon>Lingula</taxon>
    </lineage>
</organism>
<evidence type="ECO:0000313" key="5">
    <source>
        <dbReference type="Proteomes" id="UP000085678"/>
    </source>
</evidence>
<dbReference type="GO" id="GO:0003714">
    <property type="term" value="F:transcription corepressor activity"/>
    <property type="evidence" value="ECO:0007669"/>
    <property type="project" value="TreeGrafter"/>
</dbReference>
<accession>A0A1S3J330</accession>
<reference evidence="6" key="1">
    <citation type="submission" date="2025-08" db="UniProtKB">
        <authorList>
            <consortium name="RefSeq"/>
        </authorList>
    </citation>
    <scope>IDENTIFICATION</scope>
    <source>
        <tissue evidence="6">Gonads</tissue>
    </source>
</reference>
<dbReference type="PRINTS" id="PR00504">
    <property type="entry name" value="CHROMODOMAIN"/>
</dbReference>
<feature type="compositionally biased region" description="Basic residues" evidence="3">
    <location>
        <begin position="73"/>
        <end position="82"/>
    </location>
</feature>
<dbReference type="InterPro" id="IPR001753">
    <property type="entry name" value="Enoyl-CoA_hydra/iso"/>
</dbReference>
<dbReference type="CDD" id="cd00024">
    <property type="entry name" value="CD_CSD"/>
    <property type="match status" value="1"/>
</dbReference>
<dbReference type="SUPFAM" id="SSF52096">
    <property type="entry name" value="ClpP/crotonase"/>
    <property type="match status" value="1"/>
</dbReference>
<dbReference type="InterPro" id="IPR016197">
    <property type="entry name" value="Chromo-like_dom_sf"/>
</dbReference>
<dbReference type="GeneID" id="106169762"/>
<dbReference type="PANTHER" id="PTHR43684">
    <property type="match status" value="1"/>
</dbReference>
<feature type="compositionally biased region" description="Polar residues" evidence="3">
    <location>
        <begin position="114"/>
        <end position="123"/>
    </location>
</feature>
<feature type="region of interest" description="Disordered" evidence="3">
    <location>
        <begin position="65"/>
        <end position="96"/>
    </location>
</feature>
<dbReference type="Pfam" id="PF00378">
    <property type="entry name" value="ECH_1"/>
    <property type="match status" value="1"/>
</dbReference>
<dbReference type="InterPro" id="IPR051053">
    <property type="entry name" value="ECH/Chromodomain_protein"/>
</dbReference>
<dbReference type="PROSITE" id="PS50013">
    <property type="entry name" value="CHROMO_2"/>
    <property type="match status" value="1"/>
</dbReference>
<dbReference type="Proteomes" id="UP000085678">
    <property type="component" value="Unplaced"/>
</dbReference>
<dbReference type="AlphaFoldDB" id="A0A1S3J330"/>
<dbReference type="FunCoup" id="A0A1S3J330">
    <property type="interactions" value="497"/>
</dbReference>
<protein>
    <submittedName>
        <fullName evidence="6">Chromodomain Y-like protein 2 isoform X1</fullName>
    </submittedName>
</protein>
<dbReference type="KEGG" id="lak:106169762"/>
<dbReference type="InterPro" id="IPR029045">
    <property type="entry name" value="ClpP/crotonase-like_dom_sf"/>
</dbReference>
<name>A0A1S3J330_LINAN</name>
<dbReference type="InterPro" id="IPR014748">
    <property type="entry name" value="Enoyl-CoA_hydra_C"/>
</dbReference>
<dbReference type="OMA" id="ANQRECA"/>
<dbReference type="InParanoid" id="A0A1S3J330"/>
<dbReference type="SMART" id="SM00298">
    <property type="entry name" value="CHROMO"/>
    <property type="match status" value="1"/>
</dbReference>
<dbReference type="RefSeq" id="XP_013404822.1">
    <property type="nucleotide sequence ID" value="XM_013549368.1"/>
</dbReference>
<evidence type="ECO:0000313" key="6">
    <source>
        <dbReference type="RefSeq" id="XP_013404822.1"/>
    </source>
</evidence>
<comment type="subcellular location">
    <subcellularLocation>
        <location evidence="1">Nucleus</location>
    </subcellularLocation>
</comment>
<dbReference type="CDD" id="cd06558">
    <property type="entry name" value="crotonase-like"/>
    <property type="match status" value="1"/>
</dbReference>
<keyword evidence="5" id="KW-1185">Reference proteome</keyword>
<evidence type="ECO:0000256" key="3">
    <source>
        <dbReference type="SAM" id="MobiDB-lite"/>
    </source>
</evidence>
<dbReference type="Gene3D" id="1.10.12.10">
    <property type="entry name" value="Lyase 2-enoyl-coa Hydratase, Chain A, domain 2"/>
    <property type="match status" value="1"/>
</dbReference>
<dbReference type="SUPFAM" id="SSF54160">
    <property type="entry name" value="Chromo domain-like"/>
    <property type="match status" value="1"/>
</dbReference>
<feature type="compositionally biased region" description="Polar residues" evidence="3">
    <location>
        <begin position="357"/>
        <end position="372"/>
    </location>
</feature>